<accession>A0A853IXZ3</accession>
<keyword evidence="9" id="KW-1185">Reference proteome</keyword>
<dbReference type="GO" id="GO:0022857">
    <property type="term" value="F:transmembrane transporter activity"/>
    <property type="evidence" value="ECO:0007669"/>
    <property type="project" value="InterPro"/>
</dbReference>
<feature type="transmembrane region" description="Helical" evidence="6">
    <location>
        <begin position="351"/>
        <end position="373"/>
    </location>
</feature>
<feature type="transmembrane region" description="Helical" evidence="6">
    <location>
        <begin position="298"/>
        <end position="319"/>
    </location>
</feature>
<feature type="transmembrane region" description="Helical" evidence="6">
    <location>
        <begin position="41"/>
        <end position="61"/>
    </location>
</feature>
<comment type="caution">
    <text evidence="8">The sequence shown here is derived from an EMBL/GenBank/DDBJ whole genome shotgun (WGS) entry which is preliminary data.</text>
</comment>
<feature type="transmembrane region" description="Helical" evidence="6">
    <location>
        <begin position="202"/>
        <end position="225"/>
    </location>
</feature>
<dbReference type="PROSITE" id="PS50850">
    <property type="entry name" value="MFS"/>
    <property type="match status" value="1"/>
</dbReference>
<dbReference type="GO" id="GO:0012505">
    <property type="term" value="C:endomembrane system"/>
    <property type="evidence" value="ECO:0007669"/>
    <property type="project" value="UniProtKB-SubCell"/>
</dbReference>
<feature type="transmembrane region" description="Helical" evidence="6">
    <location>
        <begin position="385"/>
        <end position="411"/>
    </location>
</feature>
<dbReference type="AlphaFoldDB" id="A0A853IXZ3"/>
<dbReference type="SUPFAM" id="SSF103473">
    <property type="entry name" value="MFS general substrate transporter"/>
    <property type="match status" value="1"/>
</dbReference>
<dbReference type="PANTHER" id="PTHR23519:SF1">
    <property type="entry name" value="AUTOPHAGY-RELATED PROTEIN 22"/>
    <property type="match status" value="1"/>
</dbReference>
<protein>
    <submittedName>
        <fullName evidence="8">MFS transporter</fullName>
    </submittedName>
</protein>
<feature type="transmembrane region" description="Helical" evidence="6">
    <location>
        <begin position="73"/>
        <end position="94"/>
    </location>
</feature>
<dbReference type="Pfam" id="PF11700">
    <property type="entry name" value="ATG22"/>
    <property type="match status" value="1"/>
</dbReference>
<sequence length="449" mass="47176">MLHPDRPPRWPAGVVCVALFSTEVLNPGVQRRELLGWAMYDFANSGYTTVVITAVFAAYFVGGVAGGADWAPLAWTVALSISYAIVMLTMPSLGAWADLRGAKKKTLMVVTAACVVSTAALAWARPGSVALAMLLIIVSNTFYSYGESITAAFLPELARPEAMGKVSGWGWAFGYVGGMLTLAGCLAYVLHAQAQGQPASAFVPVTMWITAAVYGLAACVTFSLLRERASGVAAVGEPASFGAALGQLKATFREARRYRDFIWLLTCTMAYQGGVAVAITLAAIYAEQIIGFAQQETMLLIMVLNVAAAAGAFACGYLQDRIGHKLTLSSTLVGWVITCIIAALATTKGQFWVAAAIAGACMGSCQSIGRAMVGLFAPRANLAEFFGLWTFSTRLASIVGPLAYGVITWVTGGNQRVAIAATALLFVLGLLALMPINVQRGRAAALQPV</sequence>
<name>A0A853IXZ3_9BURK</name>
<dbReference type="Gene3D" id="1.20.1250.20">
    <property type="entry name" value="MFS general substrate transporter like domains"/>
    <property type="match status" value="2"/>
</dbReference>
<evidence type="ECO:0000256" key="3">
    <source>
        <dbReference type="ARBA" id="ARBA00022692"/>
    </source>
</evidence>
<feature type="transmembrane region" description="Helical" evidence="6">
    <location>
        <begin position="106"/>
        <end position="124"/>
    </location>
</feature>
<proteinExistence type="predicted"/>
<dbReference type="EMBL" id="JACCKX010000001">
    <property type="protein sequence ID" value="NZA02750.1"/>
    <property type="molecule type" value="Genomic_DNA"/>
</dbReference>
<evidence type="ECO:0000256" key="2">
    <source>
        <dbReference type="ARBA" id="ARBA00022448"/>
    </source>
</evidence>
<dbReference type="InterPro" id="IPR050495">
    <property type="entry name" value="ATG22/LtaA_families"/>
</dbReference>
<dbReference type="PANTHER" id="PTHR23519">
    <property type="entry name" value="AUTOPHAGY-RELATED PROTEIN 22"/>
    <property type="match status" value="1"/>
</dbReference>
<evidence type="ECO:0000259" key="7">
    <source>
        <dbReference type="PROSITE" id="PS50850"/>
    </source>
</evidence>
<keyword evidence="2" id="KW-0813">Transport</keyword>
<feature type="transmembrane region" description="Helical" evidence="6">
    <location>
        <begin position="261"/>
        <end position="286"/>
    </location>
</feature>
<dbReference type="InterPro" id="IPR036259">
    <property type="entry name" value="MFS_trans_sf"/>
</dbReference>
<keyword evidence="5 6" id="KW-0472">Membrane</keyword>
<evidence type="ECO:0000313" key="9">
    <source>
        <dbReference type="Proteomes" id="UP000589716"/>
    </source>
</evidence>
<keyword evidence="4 6" id="KW-1133">Transmembrane helix</keyword>
<gene>
    <name evidence="8" type="ORF">H0I39_15200</name>
</gene>
<reference evidence="8 9" key="1">
    <citation type="submission" date="2020-07" db="EMBL/GenBank/DDBJ databases">
        <authorList>
            <person name="Maaloum M."/>
        </authorList>
    </citation>
    <scope>NUCLEOTIDE SEQUENCE [LARGE SCALE GENOMIC DNA]</scope>
    <source>
        <strain evidence="8 9">GCS-AN-3</strain>
    </source>
</reference>
<comment type="subcellular location">
    <subcellularLocation>
        <location evidence="1">Endomembrane system</location>
        <topology evidence="1">Multi-pass membrane protein</topology>
    </subcellularLocation>
</comment>
<evidence type="ECO:0000313" key="8">
    <source>
        <dbReference type="EMBL" id="NZA02750.1"/>
    </source>
</evidence>
<keyword evidence="3 6" id="KW-0812">Transmembrane</keyword>
<evidence type="ECO:0000256" key="6">
    <source>
        <dbReference type="SAM" id="Phobius"/>
    </source>
</evidence>
<feature type="transmembrane region" description="Helical" evidence="6">
    <location>
        <begin position="417"/>
        <end position="436"/>
    </location>
</feature>
<dbReference type="Proteomes" id="UP000589716">
    <property type="component" value="Unassembled WGS sequence"/>
</dbReference>
<feature type="transmembrane region" description="Helical" evidence="6">
    <location>
        <begin position="166"/>
        <end position="190"/>
    </location>
</feature>
<evidence type="ECO:0000256" key="1">
    <source>
        <dbReference type="ARBA" id="ARBA00004127"/>
    </source>
</evidence>
<feature type="transmembrane region" description="Helical" evidence="6">
    <location>
        <begin position="130"/>
        <end position="154"/>
    </location>
</feature>
<dbReference type="InterPro" id="IPR020846">
    <property type="entry name" value="MFS_dom"/>
</dbReference>
<organism evidence="8 9">
    <name type="scientific">Ottowia beijingensis</name>
    <dbReference type="NCBI Taxonomy" id="1207057"/>
    <lineage>
        <taxon>Bacteria</taxon>
        <taxon>Pseudomonadati</taxon>
        <taxon>Pseudomonadota</taxon>
        <taxon>Betaproteobacteria</taxon>
        <taxon>Burkholderiales</taxon>
        <taxon>Comamonadaceae</taxon>
        <taxon>Ottowia</taxon>
    </lineage>
</organism>
<feature type="domain" description="Major facilitator superfamily (MFS) profile" evidence="7">
    <location>
        <begin position="258"/>
        <end position="449"/>
    </location>
</feature>
<evidence type="ECO:0000256" key="4">
    <source>
        <dbReference type="ARBA" id="ARBA00022989"/>
    </source>
</evidence>
<dbReference type="InterPro" id="IPR024671">
    <property type="entry name" value="Atg22-like"/>
</dbReference>
<evidence type="ECO:0000256" key="5">
    <source>
        <dbReference type="ARBA" id="ARBA00023136"/>
    </source>
</evidence>
<feature type="transmembrane region" description="Helical" evidence="6">
    <location>
        <begin position="326"/>
        <end position="345"/>
    </location>
</feature>